<dbReference type="InterPro" id="IPR002035">
    <property type="entry name" value="VWF_A"/>
</dbReference>
<dbReference type="PROSITE" id="PS51468">
    <property type="entry name" value="VIT"/>
    <property type="match status" value="1"/>
</dbReference>
<dbReference type="SUPFAM" id="SSF53300">
    <property type="entry name" value="vWA-like"/>
    <property type="match status" value="1"/>
</dbReference>
<feature type="domain" description="VWFA" evidence="2">
    <location>
        <begin position="285"/>
        <end position="456"/>
    </location>
</feature>
<evidence type="ECO:0000259" key="2">
    <source>
        <dbReference type="PROSITE" id="PS50234"/>
    </source>
</evidence>
<dbReference type="PANTHER" id="PTHR45737">
    <property type="entry name" value="VON WILLEBRAND FACTOR A DOMAIN-CONTAINING PROTEIN 5A"/>
    <property type="match status" value="1"/>
</dbReference>
<dbReference type="AlphaFoldDB" id="A0A1E5QFN9"/>
<dbReference type="RefSeq" id="WP_069968940.1">
    <property type="nucleotide sequence ID" value="NZ_CM124774.1"/>
</dbReference>
<dbReference type="PANTHER" id="PTHR45737:SF6">
    <property type="entry name" value="VON WILLEBRAND FACTOR A DOMAIN-CONTAINING PROTEIN 5A"/>
    <property type="match status" value="1"/>
</dbReference>
<name>A0A1E5QFN9_9CYAN</name>
<comment type="caution">
    <text evidence="4">The sequence shown here is derived from an EMBL/GenBank/DDBJ whole genome shotgun (WGS) entry which is preliminary data.</text>
</comment>
<dbReference type="Pfam" id="PF08487">
    <property type="entry name" value="VIT"/>
    <property type="match status" value="1"/>
</dbReference>
<dbReference type="SMART" id="SM00609">
    <property type="entry name" value="VIT"/>
    <property type="match status" value="1"/>
</dbReference>
<dbReference type="Gene3D" id="3.40.50.410">
    <property type="entry name" value="von Willebrand factor, type A domain"/>
    <property type="match status" value="1"/>
</dbReference>
<dbReference type="InterPro" id="IPR036465">
    <property type="entry name" value="vWFA_dom_sf"/>
</dbReference>
<dbReference type="PROSITE" id="PS50234">
    <property type="entry name" value="VWFA"/>
    <property type="match status" value="1"/>
</dbReference>
<evidence type="ECO:0008006" key="5">
    <source>
        <dbReference type="Google" id="ProtNLM"/>
    </source>
</evidence>
<protein>
    <recommendedName>
        <fullName evidence="5">Trypsin</fullName>
    </recommendedName>
</protein>
<gene>
    <name evidence="4" type="ORF">BH720_19775</name>
</gene>
<dbReference type="InterPro" id="IPR013694">
    <property type="entry name" value="VIT"/>
</dbReference>
<feature type="region of interest" description="Disordered" evidence="1">
    <location>
        <begin position="170"/>
        <end position="191"/>
    </location>
</feature>
<evidence type="ECO:0000259" key="3">
    <source>
        <dbReference type="PROSITE" id="PS51468"/>
    </source>
</evidence>
<dbReference type="EMBL" id="MJGC01000088">
    <property type="protein sequence ID" value="OEJ73469.1"/>
    <property type="molecule type" value="Genomic_DNA"/>
</dbReference>
<dbReference type="NCBIfam" id="NF033769">
    <property type="entry name" value="after_VWA_1"/>
    <property type="match status" value="1"/>
</dbReference>
<dbReference type="OrthoDB" id="9784383at2"/>
<proteinExistence type="predicted"/>
<reference evidence="4" key="1">
    <citation type="submission" date="2016-09" db="EMBL/GenBank/DDBJ databases">
        <title>Draft genome of thermotolerant cyanobacterium Desertifilum sp. strain IPPAS B-1220.</title>
        <authorList>
            <person name="Sinetova M.A."/>
            <person name="Bolakhan K."/>
            <person name="Zayadan B.K."/>
            <person name="Mironov K.S."/>
            <person name="Ustinova V."/>
            <person name="Kupriyanova E.V."/>
            <person name="Sidorov R.A."/>
            <person name="Skrypnik A.N."/>
            <person name="Gogoleva N.E."/>
            <person name="Gogolev Y.V."/>
            <person name="Los D.A."/>
        </authorList>
    </citation>
    <scope>NUCLEOTIDE SEQUENCE [LARGE SCALE GENOMIC DNA]</scope>
    <source>
        <strain evidence="4">IPPAS B-1220</strain>
    </source>
</reference>
<dbReference type="STRING" id="1781255.BH720_19775"/>
<evidence type="ECO:0000313" key="4">
    <source>
        <dbReference type="EMBL" id="OEJ73469.1"/>
    </source>
</evidence>
<sequence length="759" mass="83084">MPTSTPIYPGLYIQSDTETPLAFPLKHTTVNAQIDGNLSRVKVIQSFENPFSDPLEAIYIFPLPDEAAVDEMEIQIGDRTLKGSIKKREEAQALYQQAKQQGKTAGLLEQERDNIFTQSLANIQPGEQIQVAISYSDSLKFEGGNYEFIFPMVVGPRYIPGNPIDNSGDTDIVPDASRISPPIVPPGTRSRHDISLNLSIDAGVPVTEVRSPSHRIEINRTGERLQIQLGGEDTIPNKDFILRYQISGQQTQTTVLSQADERGGHFALYFIPALTYRPEEIIPKDVVFLVDTSGSQGGYPLQKCQEMMRLFIAGLNPGDTFSILDFSTHVRRLSETPLANTPENRALALTYINQLNACGGTEMLSGLRAAINTPTPEGRLRSVVLLSDGYIGNETQIFAEIQANLKRGNRLYSFGAGSSVNRFLLNRAAEIGRGTCQMIRHDEPTADVAQKFFRQMNNPVLVNLEVAWEGAGESPVIYPTAAPDLFAEQPLVLRGRKADAAAGKLLVKGTCAGGEPYRQTFDLNFEAAGNPAIAQLWGRARIKELMNQMASGEVKSGVESVTDTALTYHLMSQYTAFIAISDDQRVETSSQSIQVEVPVEMPEAVSYAAAAAPSVPMAIRSMKRRPAPSVQVSAEACSSEGQAAYFMAPSISQADVLQKSLPKGPAPRLEIISCQGLSGAELAQLQQHLQQVNLPPGVSGNLVWEFSLENGRVKNLVLDDAQSHRLDSTLINLVKRSLLVWKPQNLPNTHVILHLWINL</sequence>
<feature type="domain" description="VIT" evidence="3">
    <location>
        <begin position="9"/>
        <end position="137"/>
    </location>
</feature>
<dbReference type="SMART" id="SM00327">
    <property type="entry name" value="VWA"/>
    <property type="match status" value="1"/>
</dbReference>
<organism evidence="4">
    <name type="scientific">Desertifilum tharense IPPAS B-1220</name>
    <dbReference type="NCBI Taxonomy" id="1781255"/>
    <lineage>
        <taxon>Bacteria</taxon>
        <taxon>Bacillati</taxon>
        <taxon>Cyanobacteriota</taxon>
        <taxon>Cyanophyceae</taxon>
        <taxon>Desertifilales</taxon>
        <taxon>Desertifilaceae</taxon>
        <taxon>Desertifilum</taxon>
    </lineage>
</organism>
<dbReference type="Pfam" id="PF13768">
    <property type="entry name" value="VWA_3"/>
    <property type="match status" value="1"/>
</dbReference>
<accession>A0A1E5QFN9</accession>
<evidence type="ECO:0000256" key="1">
    <source>
        <dbReference type="SAM" id="MobiDB-lite"/>
    </source>
</evidence>